<dbReference type="AlphaFoldDB" id="A0A7C9CWX5"/>
<reference evidence="1" key="2">
    <citation type="submission" date="2020-07" db="EMBL/GenBank/DDBJ databases">
        <authorList>
            <person name="Vera ALvarez R."/>
            <person name="Arias-Moreno D.M."/>
            <person name="Jimenez-Jacinto V."/>
            <person name="Jimenez-Bremont J.F."/>
            <person name="Swaminathan K."/>
            <person name="Moose S.P."/>
            <person name="Guerrero-Gonzalez M.L."/>
            <person name="Marino-Ramirez L."/>
            <person name="Landsman D."/>
            <person name="Rodriguez-Kessler M."/>
            <person name="Delgado-Sanchez P."/>
        </authorList>
    </citation>
    <scope>NUCLEOTIDE SEQUENCE</scope>
    <source>
        <tissue evidence="1">Cladode</tissue>
    </source>
</reference>
<evidence type="ECO:0000313" key="1">
    <source>
        <dbReference type="EMBL" id="MBA4628500.1"/>
    </source>
</evidence>
<proteinExistence type="predicted"/>
<dbReference type="EMBL" id="GISG01066227">
    <property type="protein sequence ID" value="MBA4628500.1"/>
    <property type="molecule type" value="Transcribed_RNA"/>
</dbReference>
<name>A0A7C9CWX5_OPUST</name>
<accession>A0A7C9CWX5</accession>
<reference evidence="1" key="1">
    <citation type="journal article" date="2013" name="J. Plant Res.">
        <title>Effect of fungi and light on seed germination of three Opuntia species from semiarid lands of central Mexico.</title>
        <authorList>
            <person name="Delgado-Sanchez P."/>
            <person name="Jimenez-Bremont J.F."/>
            <person name="Guerrero-Gonzalez Mde L."/>
            <person name="Flores J."/>
        </authorList>
    </citation>
    <scope>NUCLEOTIDE SEQUENCE</scope>
    <source>
        <tissue evidence="1">Cladode</tissue>
    </source>
</reference>
<protein>
    <submittedName>
        <fullName evidence="1">Uncharacterized protein</fullName>
    </submittedName>
</protein>
<sequence>MMQLVFMKLIPICIVIQSHLWLTIRTVMAILVIAKVEKLLELTCPWCLTRKSKHRASMQTLLKQAQISRALFKIIMTRCTFLLFSMCMVCSHCCQLDYLLQKIWWMFFPVMEDPLMVLTRML</sequence>
<organism evidence="1">
    <name type="scientific">Opuntia streptacantha</name>
    <name type="common">Prickly pear cactus</name>
    <name type="synonym">Opuntia cardona</name>
    <dbReference type="NCBI Taxonomy" id="393608"/>
    <lineage>
        <taxon>Eukaryota</taxon>
        <taxon>Viridiplantae</taxon>
        <taxon>Streptophyta</taxon>
        <taxon>Embryophyta</taxon>
        <taxon>Tracheophyta</taxon>
        <taxon>Spermatophyta</taxon>
        <taxon>Magnoliopsida</taxon>
        <taxon>eudicotyledons</taxon>
        <taxon>Gunneridae</taxon>
        <taxon>Pentapetalae</taxon>
        <taxon>Caryophyllales</taxon>
        <taxon>Cactineae</taxon>
        <taxon>Cactaceae</taxon>
        <taxon>Opuntioideae</taxon>
        <taxon>Opuntia</taxon>
    </lineage>
</organism>